<dbReference type="Pfam" id="PF04193">
    <property type="entry name" value="PQ-loop"/>
    <property type="match status" value="2"/>
</dbReference>
<comment type="subcellular location">
    <subcellularLocation>
        <location evidence="2">Endomembrane system</location>
        <topology evidence="2">Multi-pass membrane protein</topology>
    </subcellularLocation>
    <subcellularLocation>
        <location evidence="1">Vacuole</location>
    </subcellularLocation>
</comment>
<dbReference type="FunFam" id="1.20.1280.290:FF:000011">
    <property type="entry name" value="PQ loop repeat protein"/>
    <property type="match status" value="1"/>
</dbReference>
<evidence type="ECO:0000256" key="4">
    <source>
        <dbReference type="ARBA" id="ARBA00022554"/>
    </source>
</evidence>
<evidence type="ECO:0000256" key="1">
    <source>
        <dbReference type="ARBA" id="ARBA00004116"/>
    </source>
</evidence>
<evidence type="ECO:0000256" key="9">
    <source>
        <dbReference type="ARBA" id="ARBA00038039"/>
    </source>
</evidence>
<evidence type="ECO:0000256" key="6">
    <source>
        <dbReference type="ARBA" id="ARBA00022737"/>
    </source>
</evidence>
<evidence type="ECO:0000313" key="12">
    <source>
        <dbReference type="EMBL" id="KAF4503877.1"/>
    </source>
</evidence>
<dbReference type="GO" id="GO:0098588">
    <property type="term" value="C:bounding membrane of organelle"/>
    <property type="evidence" value="ECO:0007669"/>
    <property type="project" value="UniProtKB-ARBA"/>
</dbReference>
<feature type="transmembrane region" description="Helical" evidence="11">
    <location>
        <begin position="105"/>
        <end position="127"/>
    </location>
</feature>
<dbReference type="GO" id="GO:0012505">
    <property type="term" value="C:endomembrane system"/>
    <property type="evidence" value="ECO:0007669"/>
    <property type="project" value="UniProtKB-SubCell"/>
</dbReference>
<proteinExistence type="inferred from homology"/>
<dbReference type="AlphaFoldDB" id="A0A8H4LRQ7"/>
<dbReference type="Gene3D" id="1.20.1280.290">
    <property type="match status" value="2"/>
</dbReference>
<evidence type="ECO:0000256" key="11">
    <source>
        <dbReference type="SAM" id="Phobius"/>
    </source>
</evidence>
<evidence type="ECO:0000256" key="2">
    <source>
        <dbReference type="ARBA" id="ARBA00004127"/>
    </source>
</evidence>
<feature type="transmembrane region" description="Helical" evidence="11">
    <location>
        <begin position="191"/>
        <end position="212"/>
    </location>
</feature>
<dbReference type="GO" id="GO:0015174">
    <property type="term" value="F:basic amino acid transmembrane transporter activity"/>
    <property type="evidence" value="ECO:0007669"/>
    <property type="project" value="UniProtKB-ARBA"/>
</dbReference>
<dbReference type="SMART" id="SM00679">
    <property type="entry name" value="CTNS"/>
    <property type="match status" value="2"/>
</dbReference>
<keyword evidence="3" id="KW-0813">Transport</keyword>
<dbReference type="Proteomes" id="UP000557566">
    <property type="component" value="Unassembled WGS sequence"/>
</dbReference>
<dbReference type="GO" id="GO:0034490">
    <property type="term" value="P:basic amino acid transmembrane import into vacuole"/>
    <property type="evidence" value="ECO:0007669"/>
    <property type="project" value="UniProtKB-ARBA"/>
</dbReference>
<evidence type="ECO:0000256" key="3">
    <source>
        <dbReference type="ARBA" id="ARBA00022448"/>
    </source>
</evidence>
<name>A0A8H4LRQ7_9HYPO</name>
<keyword evidence="7 11" id="KW-1133">Transmembrane helix</keyword>
<evidence type="ECO:0000256" key="5">
    <source>
        <dbReference type="ARBA" id="ARBA00022692"/>
    </source>
</evidence>
<feature type="compositionally biased region" description="Polar residues" evidence="10">
    <location>
        <begin position="8"/>
        <end position="20"/>
    </location>
</feature>
<feature type="transmembrane region" description="Helical" evidence="11">
    <location>
        <begin position="271"/>
        <end position="289"/>
    </location>
</feature>
<evidence type="ECO:0000256" key="7">
    <source>
        <dbReference type="ARBA" id="ARBA00022989"/>
    </source>
</evidence>
<keyword evidence="5 11" id="KW-0812">Transmembrane</keyword>
<keyword evidence="8 11" id="KW-0472">Membrane</keyword>
<feature type="region of interest" description="Disordered" evidence="10">
    <location>
        <begin position="1"/>
        <end position="33"/>
    </location>
</feature>
<organism evidence="12 13">
    <name type="scientific">Ophiocordyceps sinensis</name>
    <dbReference type="NCBI Taxonomy" id="72228"/>
    <lineage>
        <taxon>Eukaryota</taxon>
        <taxon>Fungi</taxon>
        <taxon>Dikarya</taxon>
        <taxon>Ascomycota</taxon>
        <taxon>Pezizomycotina</taxon>
        <taxon>Sordariomycetes</taxon>
        <taxon>Hypocreomycetidae</taxon>
        <taxon>Hypocreales</taxon>
        <taxon>Ophiocordycipitaceae</taxon>
        <taxon>Ophiocordyceps</taxon>
    </lineage>
</organism>
<gene>
    <name evidence="12" type="ORF">G6O67_008813</name>
</gene>
<feature type="compositionally biased region" description="Low complexity" evidence="10">
    <location>
        <begin position="23"/>
        <end position="33"/>
    </location>
</feature>
<dbReference type="InterPro" id="IPR051415">
    <property type="entry name" value="LAAT-1"/>
</dbReference>
<sequence length="372" mass="40505">MPIRPSRSRNLNRNQTTTLQIDPGASPSHQSHAPPAPAFALDVDAISGICGSISIACWVVVFSPQIIQQFRQGNADGLSIQFIIIWLLGDVFNIAGALLQGVLPTMTILAIYYTFADIILLGQCFYYRGFTWRDEPASPAKPAVREPSERTALLPSGGPVERSDWTGLSPAVAHVPEAPEPRAPPHALQSAAWNATIVAMVCAAGVLGWFLGERSAGGRDEPSDAGADRLEFNVPGQVFGYLCAVAYIASRMPQLILSWRRKTTDGLSMPFSLFACFGNVMYVLSILAYDPKCPGGGCAPGEAGRIYGRYILVNLSWLMGSFVTLLMDLAVFVQYFVYKTEDGRGQTREGNRGRAGEERWDRPLLERSDTSN</sequence>
<dbReference type="OrthoDB" id="8048523at2759"/>
<evidence type="ECO:0000256" key="8">
    <source>
        <dbReference type="ARBA" id="ARBA00023136"/>
    </source>
</evidence>
<dbReference type="GO" id="GO:0005773">
    <property type="term" value="C:vacuole"/>
    <property type="evidence" value="ECO:0007669"/>
    <property type="project" value="UniProtKB-SubCell"/>
</dbReference>
<keyword evidence="4" id="KW-0926">Vacuole</keyword>
<evidence type="ECO:0008006" key="14">
    <source>
        <dbReference type="Google" id="ProtNLM"/>
    </source>
</evidence>
<dbReference type="InterPro" id="IPR006603">
    <property type="entry name" value="PQ-loop_rpt"/>
</dbReference>
<evidence type="ECO:0000256" key="10">
    <source>
        <dbReference type="SAM" id="MobiDB-lite"/>
    </source>
</evidence>
<feature type="transmembrane region" description="Helical" evidence="11">
    <location>
        <begin position="317"/>
        <end position="338"/>
    </location>
</feature>
<accession>A0A8H4LRQ7</accession>
<dbReference type="GO" id="GO:0034488">
    <property type="term" value="P:basic amino acid transmembrane export from vacuole"/>
    <property type="evidence" value="ECO:0007669"/>
    <property type="project" value="UniProtKB-ARBA"/>
</dbReference>
<dbReference type="PANTHER" id="PTHR16201">
    <property type="entry name" value="SEVEN TRANSMEMBRANE PROTEIN 1-RELATED"/>
    <property type="match status" value="1"/>
</dbReference>
<comment type="caution">
    <text evidence="12">The sequence shown here is derived from an EMBL/GenBank/DDBJ whole genome shotgun (WGS) entry which is preliminary data.</text>
</comment>
<feature type="region of interest" description="Disordered" evidence="10">
    <location>
        <begin position="138"/>
        <end position="161"/>
    </location>
</feature>
<comment type="similarity">
    <text evidence="9">Belongs to the laat-1 family.</text>
</comment>
<keyword evidence="6" id="KW-0677">Repeat</keyword>
<evidence type="ECO:0000313" key="13">
    <source>
        <dbReference type="Proteomes" id="UP000557566"/>
    </source>
</evidence>
<dbReference type="GO" id="GO:0015101">
    <property type="term" value="F:organic cation transmembrane transporter activity"/>
    <property type="evidence" value="ECO:0007669"/>
    <property type="project" value="UniProtKB-ARBA"/>
</dbReference>
<feature type="region of interest" description="Disordered" evidence="10">
    <location>
        <begin position="344"/>
        <end position="372"/>
    </location>
</feature>
<reference evidence="12 13" key="1">
    <citation type="journal article" date="2020" name="Genome Biol. Evol.">
        <title>A new high-quality draft genome assembly of the Chinese cordyceps Ophiocordyceps sinensis.</title>
        <authorList>
            <person name="Shu R."/>
            <person name="Zhang J."/>
            <person name="Meng Q."/>
            <person name="Zhang H."/>
            <person name="Zhou G."/>
            <person name="Li M."/>
            <person name="Wu P."/>
            <person name="Zhao Y."/>
            <person name="Chen C."/>
            <person name="Qin Q."/>
        </authorList>
    </citation>
    <scope>NUCLEOTIDE SEQUENCE [LARGE SCALE GENOMIC DNA]</scope>
    <source>
        <strain evidence="12 13">IOZ07</strain>
    </source>
</reference>
<feature type="transmembrane region" description="Helical" evidence="11">
    <location>
        <begin position="78"/>
        <end position="99"/>
    </location>
</feature>
<dbReference type="EMBL" id="JAAVMX010000013">
    <property type="protein sequence ID" value="KAF4503877.1"/>
    <property type="molecule type" value="Genomic_DNA"/>
</dbReference>
<dbReference type="PANTHER" id="PTHR16201:SF35">
    <property type="entry name" value="VACUOLAR AMINO ACID TRANSPORTER YPQ1-RELATED"/>
    <property type="match status" value="1"/>
</dbReference>
<feature type="transmembrane region" description="Helical" evidence="11">
    <location>
        <begin position="45"/>
        <end position="66"/>
    </location>
</feature>
<dbReference type="GO" id="GO:0015179">
    <property type="term" value="F:L-amino acid transmembrane transporter activity"/>
    <property type="evidence" value="ECO:0007669"/>
    <property type="project" value="UniProtKB-ARBA"/>
</dbReference>
<protein>
    <recommendedName>
        <fullName evidence="14">PQ loop repeat protein</fullName>
    </recommendedName>
</protein>
<keyword evidence="13" id="KW-1185">Reference proteome</keyword>